<gene>
    <name evidence="1" type="ORF">D5086_008499</name>
</gene>
<sequence length="213" mass="23962">MKPKSKTHTESKNSNFVWKWNTNGRKKKNGNQFPVPEFLQDNYKKLEETIMDPGGGVGIGCGIGAGFGLVGGVGYGGWPWNHTKLVFGVQKHYSIKIRERKGFRDVCITRNFSHFTEASAKHETARTLISGNCKELRSPMSRIQHEMLHAHLRIQWISSRVLGTGYAVDMQYALKHQPNCHSSLQAFSTQALEASKQALKFLASHLTIFMITV</sequence>
<evidence type="ECO:0000313" key="1">
    <source>
        <dbReference type="EMBL" id="KAL3596862.1"/>
    </source>
</evidence>
<dbReference type="Proteomes" id="UP000309997">
    <property type="component" value="Unassembled WGS sequence"/>
</dbReference>
<comment type="caution">
    <text evidence="1">The sequence shown here is derived from an EMBL/GenBank/DDBJ whole genome shotgun (WGS) entry which is preliminary data.</text>
</comment>
<reference evidence="1 2" key="1">
    <citation type="journal article" date="2024" name="Plant Biotechnol. J.">
        <title>Genome and CRISPR/Cas9 system of a widespread forest tree (Populus alba) in the world.</title>
        <authorList>
            <person name="Liu Y.J."/>
            <person name="Jiang P.F."/>
            <person name="Han X.M."/>
            <person name="Li X.Y."/>
            <person name="Wang H.M."/>
            <person name="Wang Y.J."/>
            <person name="Wang X.X."/>
            <person name="Zeng Q.Y."/>
        </authorList>
    </citation>
    <scope>NUCLEOTIDE SEQUENCE [LARGE SCALE GENOMIC DNA]</scope>
    <source>
        <strain evidence="2">cv. PAL-ZL1</strain>
    </source>
</reference>
<keyword evidence="2" id="KW-1185">Reference proteome</keyword>
<proteinExistence type="predicted"/>
<dbReference type="EMBL" id="RCHU02000004">
    <property type="protein sequence ID" value="KAL3596862.1"/>
    <property type="molecule type" value="Genomic_DNA"/>
</dbReference>
<accession>A0ACC4CHB7</accession>
<organism evidence="1 2">
    <name type="scientific">Populus alba</name>
    <name type="common">White poplar</name>
    <dbReference type="NCBI Taxonomy" id="43335"/>
    <lineage>
        <taxon>Eukaryota</taxon>
        <taxon>Viridiplantae</taxon>
        <taxon>Streptophyta</taxon>
        <taxon>Embryophyta</taxon>
        <taxon>Tracheophyta</taxon>
        <taxon>Spermatophyta</taxon>
        <taxon>Magnoliopsida</taxon>
        <taxon>eudicotyledons</taxon>
        <taxon>Gunneridae</taxon>
        <taxon>Pentapetalae</taxon>
        <taxon>rosids</taxon>
        <taxon>fabids</taxon>
        <taxon>Malpighiales</taxon>
        <taxon>Salicaceae</taxon>
        <taxon>Saliceae</taxon>
        <taxon>Populus</taxon>
    </lineage>
</organism>
<name>A0ACC4CHB7_POPAL</name>
<protein>
    <submittedName>
        <fullName evidence="1">Uncharacterized protein</fullName>
    </submittedName>
</protein>
<evidence type="ECO:0000313" key="2">
    <source>
        <dbReference type="Proteomes" id="UP000309997"/>
    </source>
</evidence>